<dbReference type="Pfam" id="PF03962">
    <property type="entry name" value="Mnd1"/>
    <property type="match status" value="1"/>
</dbReference>
<comment type="similarity">
    <text evidence="2 8">Belongs to the MND1 family.</text>
</comment>
<feature type="coiled-coil region" evidence="9">
    <location>
        <begin position="63"/>
        <end position="131"/>
    </location>
</feature>
<dbReference type="InterPro" id="IPR005647">
    <property type="entry name" value="Mnd1"/>
</dbReference>
<dbReference type="InterPro" id="IPR040661">
    <property type="entry name" value="LZ3wCH"/>
</dbReference>
<evidence type="ECO:0000256" key="1">
    <source>
        <dbReference type="ARBA" id="ARBA00004123"/>
    </source>
</evidence>
<dbReference type="PANTHER" id="PTHR31398">
    <property type="entry name" value="MEIOTIC NUCLEAR DIVISION PROTEIN 1 HOMOLOG"/>
    <property type="match status" value="1"/>
</dbReference>
<evidence type="ECO:0000256" key="8">
    <source>
        <dbReference type="PIRNR" id="PIRNR026991"/>
    </source>
</evidence>
<evidence type="ECO:0000259" key="11">
    <source>
        <dbReference type="Pfam" id="PF18517"/>
    </source>
</evidence>
<feature type="domain" description="Leucine zipper with capping helix" evidence="11">
    <location>
        <begin position="135"/>
        <end position="191"/>
    </location>
</feature>
<evidence type="ECO:0000313" key="12">
    <source>
        <dbReference type="EMBL" id="CAK9264249.1"/>
    </source>
</evidence>
<name>A0ABP0WBP0_9BRYO</name>
<keyword evidence="6 8" id="KW-0539">Nucleus</keyword>
<dbReference type="PIRSF" id="PIRSF026991">
    <property type="entry name" value="Mnd1"/>
    <property type="match status" value="1"/>
</dbReference>
<keyword evidence="4 9" id="KW-0175">Coiled coil</keyword>
<keyword evidence="7" id="KW-0469">Meiosis</keyword>
<proteinExistence type="inferred from homology"/>
<evidence type="ECO:0000256" key="4">
    <source>
        <dbReference type="ARBA" id="ARBA00023054"/>
    </source>
</evidence>
<keyword evidence="5" id="KW-0233">DNA recombination</keyword>
<accession>A0ABP0WBP0</accession>
<evidence type="ECO:0000256" key="6">
    <source>
        <dbReference type="ARBA" id="ARBA00023242"/>
    </source>
</evidence>
<sequence length="192" mass="22273">MLQIFYDSQTFYQLKDLEKLGPKKGVISQSVKDVIDSLVGDDLVFKDKIGTSVYFWSLPSQAGNQLRQVRSKLERDIETYKKQEGELQEKCKASKKGREDSDEREDALAHLRVVEQRHKDLQEELNNYADNDPAVYDSMRNATKVAHDAVNRWTDNVFALQKWCSSKFPEAREKLDELYNEVGITEDVDYLD</sequence>
<dbReference type="Pfam" id="PF18517">
    <property type="entry name" value="LZ3wCH"/>
    <property type="match status" value="1"/>
</dbReference>
<dbReference type="Proteomes" id="UP001497444">
    <property type="component" value="Chromosome 16"/>
</dbReference>
<dbReference type="InterPro" id="IPR040453">
    <property type="entry name" value="Mnd1_HTH"/>
</dbReference>
<protein>
    <recommendedName>
        <fullName evidence="3 8">Meiotic nuclear division protein 1 homolog</fullName>
    </recommendedName>
</protein>
<feature type="domain" description="Mnd1 HTH" evidence="10">
    <location>
        <begin position="1"/>
        <end position="59"/>
    </location>
</feature>
<evidence type="ECO:0000256" key="7">
    <source>
        <dbReference type="ARBA" id="ARBA00023254"/>
    </source>
</evidence>
<dbReference type="EMBL" id="OZ020111">
    <property type="protein sequence ID" value="CAK9264249.1"/>
    <property type="molecule type" value="Genomic_DNA"/>
</dbReference>
<evidence type="ECO:0000256" key="9">
    <source>
        <dbReference type="SAM" id="Coils"/>
    </source>
</evidence>
<dbReference type="PANTHER" id="PTHR31398:SF0">
    <property type="entry name" value="MEIOTIC NUCLEAR DIVISION PROTEIN 1 HOMOLOG"/>
    <property type="match status" value="1"/>
</dbReference>
<comment type="subcellular location">
    <subcellularLocation>
        <location evidence="1 8">Nucleus</location>
    </subcellularLocation>
</comment>
<evidence type="ECO:0000256" key="3">
    <source>
        <dbReference type="ARBA" id="ARBA00013726"/>
    </source>
</evidence>
<evidence type="ECO:0000313" key="13">
    <source>
        <dbReference type="Proteomes" id="UP001497444"/>
    </source>
</evidence>
<keyword evidence="13" id="KW-1185">Reference proteome</keyword>
<reference evidence="12" key="1">
    <citation type="submission" date="2024-02" db="EMBL/GenBank/DDBJ databases">
        <authorList>
            <consortium name="ELIXIR-Norway"/>
            <consortium name="Elixir Norway"/>
        </authorList>
    </citation>
    <scope>NUCLEOTIDE SEQUENCE</scope>
</reference>
<gene>
    <name evidence="12" type="ORF">CSSPJE1EN1_LOCUS9727</name>
</gene>
<organism evidence="12 13">
    <name type="scientific">Sphagnum jensenii</name>
    <dbReference type="NCBI Taxonomy" id="128206"/>
    <lineage>
        <taxon>Eukaryota</taxon>
        <taxon>Viridiplantae</taxon>
        <taxon>Streptophyta</taxon>
        <taxon>Embryophyta</taxon>
        <taxon>Bryophyta</taxon>
        <taxon>Sphagnophytina</taxon>
        <taxon>Sphagnopsida</taxon>
        <taxon>Sphagnales</taxon>
        <taxon>Sphagnaceae</taxon>
        <taxon>Sphagnum</taxon>
    </lineage>
</organism>
<evidence type="ECO:0000256" key="2">
    <source>
        <dbReference type="ARBA" id="ARBA00005981"/>
    </source>
</evidence>
<evidence type="ECO:0000259" key="10">
    <source>
        <dbReference type="Pfam" id="PF03962"/>
    </source>
</evidence>
<evidence type="ECO:0000256" key="5">
    <source>
        <dbReference type="ARBA" id="ARBA00023172"/>
    </source>
</evidence>
<comment type="function">
    <text evidence="8">Required for proper homologous chromosome pairing and efficient cross-over and intragenic recombination during meiosis.</text>
</comment>